<accession>A0A7S0S4W2</accession>
<dbReference type="AlphaFoldDB" id="A0A7S0S4W2"/>
<reference evidence="2" key="1">
    <citation type="submission" date="2021-01" db="EMBL/GenBank/DDBJ databases">
        <authorList>
            <person name="Corre E."/>
            <person name="Pelletier E."/>
            <person name="Niang G."/>
            <person name="Scheremetjew M."/>
            <person name="Finn R."/>
            <person name="Kale V."/>
            <person name="Holt S."/>
            <person name="Cochrane G."/>
            <person name="Meng A."/>
            <person name="Brown T."/>
            <person name="Cohen L."/>
        </authorList>
    </citation>
    <scope>NUCLEOTIDE SEQUENCE</scope>
    <source>
        <strain evidence="2">SAG 11-49</strain>
    </source>
</reference>
<dbReference type="EMBL" id="HBFB01036367">
    <property type="protein sequence ID" value="CAD8696262.1"/>
    <property type="molecule type" value="Transcribed_RNA"/>
</dbReference>
<dbReference type="Pfam" id="PF00498">
    <property type="entry name" value="FHA"/>
    <property type="match status" value="1"/>
</dbReference>
<dbReference type="Gene3D" id="2.60.200.20">
    <property type="match status" value="1"/>
</dbReference>
<dbReference type="InterPro" id="IPR008984">
    <property type="entry name" value="SMAD_FHA_dom_sf"/>
</dbReference>
<evidence type="ECO:0000259" key="1">
    <source>
        <dbReference type="Pfam" id="PF00498"/>
    </source>
</evidence>
<dbReference type="SUPFAM" id="SSF49879">
    <property type="entry name" value="SMAD/FHA domain"/>
    <property type="match status" value="1"/>
</dbReference>
<dbReference type="InterPro" id="IPR000253">
    <property type="entry name" value="FHA_dom"/>
</dbReference>
<proteinExistence type="predicted"/>
<gene>
    <name evidence="2" type="ORF">CLEI1391_LOCUS20449</name>
</gene>
<feature type="domain" description="FHA" evidence="1">
    <location>
        <begin position="64"/>
        <end position="135"/>
    </location>
</feature>
<evidence type="ECO:0000313" key="2">
    <source>
        <dbReference type="EMBL" id="CAD8696262.1"/>
    </source>
</evidence>
<name>A0A7S0S4W2_9CHLO</name>
<protein>
    <recommendedName>
        <fullName evidence="1">FHA domain-containing protein</fullName>
    </recommendedName>
</protein>
<sequence>MSNMLALTPSRICHSDARRVPAASWVQQGQCSMLHSRRGRIVQRAYTVKMPGGQEVTITKDKATVGTAAGSDIQLPASPSAAPQHAEISHKGRQVFLKPLLGEGMLDDSHTYLDGQPLRPHVSYVLGTGAKVAFGDQSAQYVFTFEENPSGGSPLMEMMVKGMAAKSAPEVKKMLDNSL</sequence>
<organism evidence="2">
    <name type="scientific">Chlamydomonas leiostraca</name>
    <dbReference type="NCBI Taxonomy" id="1034604"/>
    <lineage>
        <taxon>Eukaryota</taxon>
        <taxon>Viridiplantae</taxon>
        <taxon>Chlorophyta</taxon>
        <taxon>core chlorophytes</taxon>
        <taxon>Chlorophyceae</taxon>
        <taxon>CS clade</taxon>
        <taxon>Chlamydomonadales</taxon>
        <taxon>Chlamydomonadaceae</taxon>
        <taxon>Chlamydomonas</taxon>
    </lineage>
</organism>
<dbReference type="CDD" id="cd00060">
    <property type="entry name" value="FHA"/>
    <property type="match status" value="1"/>
</dbReference>